<dbReference type="PANTHER" id="PTHR36849:SF1">
    <property type="entry name" value="CYTOPLASMIC PROTEIN"/>
    <property type="match status" value="1"/>
</dbReference>
<dbReference type="InterPro" id="IPR052552">
    <property type="entry name" value="YeaO-like"/>
</dbReference>
<dbReference type="Pfam" id="PF22752">
    <property type="entry name" value="DUF488-N3i"/>
    <property type="match status" value="1"/>
</dbReference>
<dbReference type="PANTHER" id="PTHR36849">
    <property type="entry name" value="CYTOPLASMIC PROTEIN-RELATED"/>
    <property type="match status" value="1"/>
</dbReference>
<comment type="caution">
    <text evidence="1">The sequence shown here is derived from an EMBL/GenBank/DDBJ whole genome shotgun (WGS) entry which is preliminary data.</text>
</comment>
<dbReference type="AlphaFoldDB" id="A0A831TDH4"/>
<gene>
    <name evidence="1" type="ORF">ENP34_01335</name>
</gene>
<organism evidence="1">
    <name type="scientific">Thermorudis peleae</name>
    <dbReference type="NCBI Taxonomy" id="1382356"/>
    <lineage>
        <taxon>Bacteria</taxon>
        <taxon>Pseudomonadati</taxon>
        <taxon>Thermomicrobiota</taxon>
        <taxon>Thermomicrobia</taxon>
        <taxon>Thermomicrobia incertae sedis</taxon>
        <taxon>Thermorudis</taxon>
    </lineage>
</organism>
<dbReference type="EMBL" id="DSIY01000029">
    <property type="protein sequence ID" value="HEG90080.1"/>
    <property type="molecule type" value="Genomic_DNA"/>
</dbReference>
<name>A0A831TDH4_9BACT</name>
<reference evidence="1" key="1">
    <citation type="journal article" date="2020" name="mSystems">
        <title>Genome- and Community-Level Interaction Insights into Carbon Utilization and Element Cycling Functions of Hydrothermarchaeota in Hydrothermal Sediment.</title>
        <authorList>
            <person name="Zhou Z."/>
            <person name="Liu Y."/>
            <person name="Xu W."/>
            <person name="Pan J."/>
            <person name="Luo Z.H."/>
            <person name="Li M."/>
        </authorList>
    </citation>
    <scope>NUCLEOTIDE SEQUENCE [LARGE SCALE GENOMIC DNA]</scope>
    <source>
        <strain evidence="1">SpSt-210</strain>
    </source>
</reference>
<accession>A0A831TDH4</accession>
<evidence type="ECO:0000313" key="1">
    <source>
        <dbReference type="EMBL" id="HEG90080.1"/>
    </source>
</evidence>
<protein>
    <submittedName>
        <fullName evidence="1">DUF488 domain-containing protein</fullName>
    </submittedName>
</protein>
<sequence length="123" mass="14355">MIRVKRVYEPPAAEDGRRFLVERLWPRGLRRDALLLDGWLREVAPSDGLRRWFGHDPAKWDEFRRRYAAELDERPESWRPLLEATRQGPITLLFSARDTEHNNAVALKAYLESKLGSDQSGRG</sequence>
<proteinExistence type="predicted"/>